<dbReference type="AlphaFoldDB" id="A0A2S9GTX9"/>
<protein>
    <submittedName>
        <fullName evidence="1">Uncharacterized protein</fullName>
    </submittedName>
</protein>
<dbReference type="Proteomes" id="UP000237839">
    <property type="component" value="Unassembled WGS sequence"/>
</dbReference>
<reference evidence="1 2" key="1">
    <citation type="submission" date="2018-02" db="EMBL/GenBank/DDBJ databases">
        <title>Solimicrobium silvestre gen. nov., sp. nov., isolated from alpine forest soil.</title>
        <authorList>
            <person name="Margesin R."/>
            <person name="Albuquerque L."/>
            <person name="Zhang D.-C."/>
            <person name="Froufe H.J.C."/>
            <person name="Severino R."/>
            <person name="Roxo I."/>
            <person name="Egas C."/>
            <person name="Da Costa M.S."/>
        </authorList>
    </citation>
    <scope>NUCLEOTIDE SEQUENCE [LARGE SCALE GENOMIC DNA]</scope>
    <source>
        <strain evidence="1 2">S20-91</strain>
    </source>
</reference>
<name>A0A2S9GTX9_9BURK</name>
<evidence type="ECO:0000313" key="1">
    <source>
        <dbReference type="EMBL" id="PRC91161.1"/>
    </source>
</evidence>
<dbReference type="EMBL" id="PUGF01000028">
    <property type="protein sequence ID" value="PRC91161.1"/>
    <property type="molecule type" value="Genomic_DNA"/>
</dbReference>
<gene>
    <name evidence="1" type="ORF">S2091_4162</name>
</gene>
<organism evidence="1 2">
    <name type="scientific">Solimicrobium silvestre</name>
    <dbReference type="NCBI Taxonomy" id="2099400"/>
    <lineage>
        <taxon>Bacteria</taxon>
        <taxon>Pseudomonadati</taxon>
        <taxon>Pseudomonadota</taxon>
        <taxon>Betaproteobacteria</taxon>
        <taxon>Burkholderiales</taxon>
        <taxon>Oxalobacteraceae</taxon>
        <taxon>Solimicrobium</taxon>
    </lineage>
</organism>
<evidence type="ECO:0000313" key="2">
    <source>
        <dbReference type="Proteomes" id="UP000237839"/>
    </source>
</evidence>
<proteinExistence type="predicted"/>
<comment type="caution">
    <text evidence="1">The sequence shown here is derived from an EMBL/GenBank/DDBJ whole genome shotgun (WGS) entry which is preliminary data.</text>
</comment>
<sequence length="95" mass="11126">MAGTGFRYLPFRWTLPLRMLLWPLTKLRAPFSGLMRELMKIPYLWQKPLRLENSKLLHLLGREPYTPLDEAMRLTLIGLGCVGHQRLTCNTYVVI</sequence>
<accession>A0A2S9GTX9</accession>
<keyword evidence="2" id="KW-1185">Reference proteome</keyword>